<dbReference type="InterPro" id="IPR010872">
    <property type="entry name" value="MDMPI_C-term_domain"/>
</dbReference>
<dbReference type="InterPro" id="IPR024344">
    <property type="entry name" value="MDMPI_metal-binding"/>
</dbReference>
<feature type="domain" description="Mycothiol-dependent maleylpyruvate isomerase metal-binding" evidence="2">
    <location>
        <begin position="15"/>
        <end position="142"/>
    </location>
</feature>
<reference evidence="3 4" key="1">
    <citation type="submission" date="2020-02" db="EMBL/GenBank/DDBJ databases">
        <title>Whole-genome analyses of novel actinobacteria.</title>
        <authorList>
            <person name="Sahin N."/>
            <person name="Tatar D."/>
        </authorList>
    </citation>
    <scope>NUCLEOTIDE SEQUENCE [LARGE SCALE GENOMIC DNA]</scope>
    <source>
        <strain evidence="3 4">SB3404</strain>
    </source>
</reference>
<dbReference type="Gene3D" id="1.20.120.450">
    <property type="entry name" value="dinb family like domain"/>
    <property type="match status" value="1"/>
</dbReference>
<keyword evidence="3" id="KW-0670">Pyruvate</keyword>
<evidence type="ECO:0000259" key="1">
    <source>
        <dbReference type="Pfam" id="PF07398"/>
    </source>
</evidence>
<dbReference type="PANTHER" id="PTHR40758">
    <property type="entry name" value="CONSERVED PROTEIN"/>
    <property type="match status" value="1"/>
</dbReference>
<dbReference type="GO" id="GO:0046872">
    <property type="term" value="F:metal ion binding"/>
    <property type="evidence" value="ECO:0007669"/>
    <property type="project" value="InterPro"/>
</dbReference>
<evidence type="ECO:0000313" key="4">
    <source>
        <dbReference type="Proteomes" id="UP000477722"/>
    </source>
</evidence>
<keyword evidence="3" id="KW-0413">Isomerase</keyword>
<gene>
    <name evidence="3" type="ORF">G5C65_22185</name>
</gene>
<dbReference type="GO" id="GO:0005886">
    <property type="term" value="C:plasma membrane"/>
    <property type="evidence" value="ECO:0007669"/>
    <property type="project" value="TreeGrafter"/>
</dbReference>
<dbReference type="Pfam" id="PF11716">
    <property type="entry name" value="MDMPI_N"/>
    <property type="match status" value="1"/>
</dbReference>
<dbReference type="AlphaFoldDB" id="A0A6G4X0E3"/>
<protein>
    <submittedName>
        <fullName evidence="3">Maleylpyruvate isomerase family mycothiol-dependent enzyme</fullName>
    </submittedName>
</protein>
<evidence type="ECO:0000313" key="3">
    <source>
        <dbReference type="EMBL" id="NGO71019.1"/>
    </source>
</evidence>
<proteinExistence type="predicted"/>
<dbReference type="EMBL" id="JAAKZZ010000255">
    <property type="protein sequence ID" value="NGO71019.1"/>
    <property type="molecule type" value="Genomic_DNA"/>
</dbReference>
<evidence type="ECO:0000259" key="2">
    <source>
        <dbReference type="Pfam" id="PF11716"/>
    </source>
</evidence>
<dbReference type="Pfam" id="PF07398">
    <property type="entry name" value="MDMPI_C"/>
    <property type="match status" value="1"/>
</dbReference>
<dbReference type="RefSeq" id="WP_165300667.1">
    <property type="nucleotide sequence ID" value="NZ_JAAKZZ010000255.1"/>
</dbReference>
<dbReference type="NCBIfam" id="TIGR03083">
    <property type="entry name" value="maleylpyruvate isomerase family mycothiol-dependent enzyme"/>
    <property type="match status" value="1"/>
</dbReference>
<dbReference type="SUPFAM" id="SSF109854">
    <property type="entry name" value="DinB/YfiT-like putative metalloenzymes"/>
    <property type="match status" value="1"/>
</dbReference>
<feature type="domain" description="MDMPI C-terminal" evidence="1">
    <location>
        <begin position="156"/>
        <end position="264"/>
    </location>
</feature>
<dbReference type="InterPro" id="IPR017517">
    <property type="entry name" value="Maleyloyr_isom"/>
</dbReference>
<accession>A0A6G4X0E3</accession>
<dbReference type="Proteomes" id="UP000477722">
    <property type="component" value="Unassembled WGS sequence"/>
</dbReference>
<comment type="caution">
    <text evidence="3">The sequence shown here is derived from an EMBL/GenBank/DDBJ whole genome shotgun (WGS) entry which is preliminary data.</text>
</comment>
<dbReference type="GO" id="GO:0016853">
    <property type="term" value="F:isomerase activity"/>
    <property type="evidence" value="ECO:0007669"/>
    <property type="project" value="UniProtKB-KW"/>
</dbReference>
<name>A0A6G4X0E3_9ACTN</name>
<keyword evidence="4" id="KW-1185">Reference proteome</keyword>
<organism evidence="3 4">
    <name type="scientific">Streptomyces boncukensis</name>
    <dbReference type="NCBI Taxonomy" id="2711219"/>
    <lineage>
        <taxon>Bacteria</taxon>
        <taxon>Bacillati</taxon>
        <taxon>Actinomycetota</taxon>
        <taxon>Actinomycetes</taxon>
        <taxon>Kitasatosporales</taxon>
        <taxon>Streptomycetaceae</taxon>
        <taxon>Streptomyces</taxon>
    </lineage>
</organism>
<sequence>MTGYALDHARYCDELAHQADLFRRALTTDPSALGNRVPTCPDWTMRELAVHLGGAYRWFAELVRTRATEMLPDESVPDVGGPGADAPAEAVDAWFAESAALVVGELRAAGPEAHVWTWAQDQSAAFWARRAVHETVIHRADAYLTAGLDFSVPPPVAADCVDEWLEIVSSSTAQEHYPGFRRLRERAGSSIHLHATDTAPESVPGGAAEWLIELRSDGIGWSREHGKATVALRGPLTDLLLAFYRRLPADSERLEVLGEAELLDAWLRDVSFG</sequence>
<dbReference type="PANTHER" id="PTHR40758:SF1">
    <property type="entry name" value="CONSERVED PROTEIN"/>
    <property type="match status" value="1"/>
</dbReference>
<dbReference type="InterPro" id="IPR034660">
    <property type="entry name" value="DinB/YfiT-like"/>
</dbReference>